<comment type="caution">
    <text evidence="9">The sequence shown here is derived from an EMBL/GenBank/DDBJ whole genome shotgun (WGS) entry which is preliminary data.</text>
</comment>
<keyword evidence="3" id="KW-0540">Nuclease</keyword>
<evidence type="ECO:0000313" key="9">
    <source>
        <dbReference type="EMBL" id="MDT0648335.1"/>
    </source>
</evidence>
<sequence length="122" mass="13943">MNKLLLDSNIIISLVKGRFPFSKLEEPELIVSEITRLEIFGYHKLQHLEEELLHQFFGNIVCLPISEIIINQAIYYRKQKKMNIGDALIAATAKVNSLPLATANTKDFKHLEGIELIDPLEQ</sequence>
<evidence type="ECO:0000256" key="3">
    <source>
        <dbReference type="ARBA" id="ARBA00022722"/>
    </source>
</evidence>
<dbReference type="SUPFAM" id="SSF88723">
    <property type="entry name" value="PIN domain-like"/>
    <property type="match status" value="1"/>
</dbReference>
<dbReference type="PANTHER" id="PTHR33653:SF1">
    <property type="entry name" value="RIBONUCLEASE VAPC2"/>
    <property type="match status" value="1"/>
</dbReference>
<proteinExistence type="inferred from homology"/>
<evidence type="ECO:0000256" key="2">
    <source>
        <dbReference type="ARBA" id="ARBA00022649"/>
    </source>
</evidence>
<keyword evidence="6" id="KW-0460">Magnesium</keyword>
<dbReference type="CDD" id="cd18738">
    <property type="entry name" value="PIN_VapC4-5_FitB-like"/>
    <property type="match status" value="1"/>
</dbReference>
<evidence type="ECO:0000256" key="7">
    <source>
        <dbReference type="ARBA" id="ARBA00038093"/>
    </source>
</evidence>
<evidence type="ECO:0000259" key="8">
    <source>
        <dbReference type="Pfam" id="PF01850"/>
    </source>
</evidence>
<dbReference type="RefSeq" id="WP_311496427.1">
    <property type="nucleotide sequence ID" value="NZ_JAVRHO010000038.1"/>
</dbReference>
<evidence type="ECO:0000313" key="10">
    <source>
        <dbReference type="Proteomes" id="UP001245285"/>
    </source>
</evidence>
<evidence type="ECO:0000256" key="6">
    <source>
        <dbReference type="ARBA" id="ARBA00022842"/>
    </source>
</evidence>
<organism evidence="9 10">
    <name type="scientific">Autumnicola lenta</name>
    <dbReference type="NCBI Taxonomy" id="3075593"/>
    <lineage>
        <taxon>Bacteria</taxon>
        <taxon>Pseudomonadati</taxon>
        <taxon>Bacteroidota</taxon>
        <taxon>Flavobacteriia</taxon>
        <taxon>Flavobacteriales</taxon>
        <taxon>Flavobacteriaceae</taxon>
        <taxon>Autumnicola</taxon>
    </lineage>
</organism>
<protein>
    <submittedName>
        <fullName evidence="9">Type II toxin-antitoxin system VapC family toxin</fullName>
    </submittedName>
</protein>
<comment type="similarity">
    <text evidence="7">Belongs to the PINc/VapC protein family.</text>
</comment>
<dbReference type="InterPro" id="IPR002716">
    <property type="entry name" value="PIN_dom"/>
</dbReference>
<evidence type="ECO:0000256" key="5">
    <source>
        <dbReference type="ARBA" id="ARBA00022801"/>
    </source>
</evidence>
<dbReference type="InterPro" id="IPR050556">
    <property type="entry name" value="Type_II_TA_system_RNase"/>
</dbReference>
<comment type="cofactor">
    <cofactor evidence="1">
        <name>Mg(2+)</name>
        <dbReference type="ChEBI" id="CHEBI:18420"/>
    </cofactor>
</comment>
<gene>
    <name evidence="9" type="ORF">RM545_16715</name>
</gene>
<dbReference type="EMBL" id="JAVRHO010000038">
    <property type="protein sequence ID" value="MDT0648335.1"/>
    <property type="molecule type" value="Genomic_DNA"/>
</dbReference>
<keyword evidence="2" id="KW-1277">Toxin-antitoxin system</keyword>
<name>A0ABU3CPQ1_9FLAO</name>
<accession>A0ABU3CPQ1</accession>
<feature type="domain" description="PIN" evidence="8">
    <location>
        <begin position="5"/>
        <end position="112"/>
    </location>
</feature>
<reference evidence="9 10" key="1">
    <citation type="submission" date="2023-09" db="EMBL/GenBank/DDBJ databases">
        <authorList>
            <person name="Rey-Velasco X."/>
        </authorList>
    </citation>
    <scope>NUCLEOTIDE SEQUENCE [LARGE SCALE GENOMIC DNA]</scope>
    <source>
        <strain evidence="9 10">F260</strain>
    </source>
</reference>
<evidence type="ECO:0000256" key="1">
    <source>
        <dbReference type="ARBA" id="ARBA00001946"/>
    </source>
</evidence>
<dbReference type="Proteomes" id="UP001245285">
    <property type="component" value="Unassembled WGS sequence"/>
</dbReference>
<dbReference type="Gene3D" id="3.40.50.1010">
    <property type="entry name" value="5'-nuclease"/>
    <property type="match status" value="1"/>
</dbReference>
<dbReference type="PANTHER" id="PTHR33653">
    <property type="entry name" value="RIBONUCLEASE VAPC2"/>
    <property type="match status" value="1"/>
</dbReference>
<keyword evidence="5" id="KW-0378">Hydrolase</keyword>
<keyword evidence="4" id="KW-0479">Metal-binding</keyword>
<dbReference type="InterPro" id="IPR029060">
    <property type="entry name" value="PIN-like_dom_sf"/>
</dbReference>
<keyword evidence="10" id="KW-1185">Reference proteome</keyword>
<evidence type="ECO:0000256" key="4">
    <source>
        <dbReference type="ARBA" id="ARBA00022723"/>
    </source>
</evidence>
<dbReference type="Pfam" id="PF01850">
    <property type="entry name" value="PIN"/>
    <property type="match status" value="1"/>
</dbReference>